<sequence length="482" mass="53782">MSATDTLRLLHNTPVSRSSLQYLVGEAYFQKLRVFRPFASAVHIKSLPVEVLTVILLLAPDRFDECPEAWWKSVLLLGCVCSRWWHIVTSAPSFASSIAVTHRTSPSSLSSRLSQSKSAPLSLAFRFHTFDSSVSHEDTFPDSLRMIDDLLGPVMCRCVWISIAADYFENGYDVLRCLSSMRGPRVVRASVEIPRGYRRVDEWVSEEYLVPSVLFGGHTPLLDSMRVSLSILPWDESVYSNLTSLHLVGIDDPAPTVGDLFSLFSAACSVEQLVIKDVPCMDYDLAVDPFPVTDTVLPRLTHLSLEVKDYVDSCVFDTLVLPSLQRLHVRTDFEEGTRGVAGHLARAGRRLRFLTFETAVHSAETLKDLMKAFPSVTSVDCRGSDSDFALLLHAVAVHWRGLWPDLQELWMDNTFPDEMIIFLLRGLTGLSSPRARVVSPIYSDTSGYVTVPGLCSLRVSSNTKQQEVVRSDVSTDMPIFSL</sequence>
<name>A0AAV9ZVA6_9AGAR</name>
<reference evidence="1 2" key="1">
    <citation type="journal article" date="2024" name="J Genomics">
        <title>Draft genome sequencing and assembly of Favolaschia claudopus CIRM-BRFM 2984 isolated from oak limbs.</title>
        <authorList>
            <person name="Navarro D."/>
            <person name="Drula E."/>
            <person name="Chaduli D."/>
            <person name="Cazenave R."/>
            <person name="Ahrendt S."/>
            <person name="Wang J."/>
            <person name="Lipzen A."/>
            <person name="Daum C."/>
            <person name="Barry K."/>
            <person name="Grigoriev I.V."/>
            <person name="Favel A."/>
            <person name="Rosso M.N."/>
            <person name="Martin F."/>
        </authorList>
    </citation>
    <scope>NUCLEOTIDE SEQUENCE [LARGE SCALE GENOMIC DNA]</scope>
    <source>
        <strain evidence="1 2">CIRM-BRFM 2984</strain>
    </source>
</reference>
<dbReference type="AlphaFoldDB" id="A0AAV9ZVA6"/>
<dbReference type="EMBL" id="JAWWNJ010000107">
    <property type="protein sequence ID" value="KAK6992740.1"/>
    <property type="molecule type" value="Genomic_DNA"/>
</dbReference>
<evidence type="ECO:0008006" key="3">
    <source>
        <dbReference type="Google" id="ProtNLM"/>
    </source>
</evidence>
<keyword evidence="2" id="KW-1185">Reference proteome</keyword>
<gene>
    <name evidence="1" type="ORF">R3P38DRAFT_2801872</name>
</gene>
<evidence type="ECO:0000313" key="2">
    <source>
        <dbReference type="Proteomes" id="UP001362999"/>
    </source>
</evidence>
<accession>A0AAV9ZVA6</accession>
<dbReference type="Gene3D" id="3.80.10.10">
    <property type="entry name" value="Ribonuclease Inhibitor"/>
    <property type="match status" value="1"/>
</dbReference>
<dbReference type="Proteomes" id="UP001362999">
    <property type="component" value="Unassembled WGS sequence"/>
</dbReference>
<protein>
    <recommendedName>
        <fullName evidence="3">F-box domain-containing protein</fullName>
    </recommendedName>
</protein>
<organism evidence="1 2">
    <name type="scientific">Favolaschia claudopus</name>
    <dbReference type="NCBI Taxonomy" id="2862362"/>
    <lineage>
        <taxon>Eukaryota</taxon>
        <taxon>Fungi</taxon>
        <taxon>Dikarya</taxon>
        <taxon>Basidiomycota</taxon>
        <taxon>Agaricomycotina</taxon>
        <taxon>Agaricomycetes</taxon>
        <taxon>Agaricomycetidae</taxon>
        <taxon>Agaricales</taxon>
        <taxon>Marasmiineae</taxon>
        <taxon>Mycenaceae</taxon>
        <taxon>Favolaschia</taxon>
    </lineage>
</organism>
<evidence type="ECO:0000313" key="1">
    <source>
        <dbReference type="EMBL" id="KAK6992740.1"/>
    </source>
</evidence>
<dbReference type="InterPro" id="IPR032675">
    <property type="entry name" value="LRR_dom_sf"/>
</dbReference>
<comment type="caution">
    <text evidence="1">The sequence shown here is derived from an EMBL/GenBank/DDBJ whole genome shotgun (WGS) entry which is preliminary data.</text>
</comment>
<proteinExistence type="predicted"/>